<feature type="domain" description="Fibrinogen C-terminal" evidence="2">
    <location>
        <begin position="139"/>
        <end position="352"/>
    </location>
</feature>
<dbReference type="Pfam" id="PF00147">
    <property type="entry name" value="Fibrinogen_C"/>
    <property type="match status" value="1"/>
</dbReference>
<dbReference type="InterPro" id="IPR036056">
    <property type="entry name" value="Fibrinogen-like_C"/>
</dbReference>
<name>A0A6P8WSY1_DROAB</name>
<dbReference type="CDD" id="cd00087">
    <property type="entry name" value="FReD"/>
    <property type="match status" value="1"/>
</dbReference>
<dbReference type="OrthoDB" id="6145874at2759"/>
<dbReference type="AlphaFoldDB" id="A0A6P8WSY1"/>
<protein>
    <submittedName>
        <fullName evidence="4">Fibrinogen-like protein 1</fullName>
    </submittedName>
</protein>
<feature type="signal peptide" evidence="1">
    <location>
        <begin position="1"/>
        <end position="22"/>
    </location>
</feature>
<evidence type="ECO:0000313" key="3">
    <source>
        <dbReference type="Proteomes" id="UP000515160"/>
    </source>
</evidence>
<sequence length="355" mass="40829">MTAKMKFFIYILFLKCFTLSVATETEDNKVLNNLLESKLINIIDLRGILGALELNATYKNIKTLNIGSKANDNSNVLGLLQKPNFNVEEQMQRPDHKAKKPFQTEKALSTDETATAVKQLKAQVDNLQLSVFQLQNLVNSNTNKPKSCLTDKGRESNQVIKVPGVDAFRVVCDSCAAGPGWIVIQRRFDGSLDFYRDWNAYRFGFGYFDGEFFLGLEYIHHLTISRPYELYIELIDFENQLYFARYDNFLIGSAEEKFALKSLGTYSGNAGDALSYNLYDKFSTYDSDNDNWLHGNCANYYESGWWFGSDTNSNLNGRYYKWGQRNARGIWWYTLRGYNSLKSVKMLIRPKYTLV</sequence>
<dbReference type="Gene3D" id="3.90.215.10">
    <property type="entry name" value="Gamma Fibrinogen, chain A, domain 1"/>
    <property type="match status" value="1"/>
</dbReference>
<dbReference type="SMART" id="SM00186">
    <property type="entry name" value="FBG"/>
    <property type="match status" value="1"/>
</dbReference>
<gene>
    <name evidence="4" type="primary">LOC117568639</name>
</gene>
<dbReference type="InterPro" id="IPR050373">
    <property type="entry name" value="Fibrinogen_C-term_domain"/>
</dbReference>
<proteinExistence type="predicted"/>
<feature type="chain" id="PRO_5028320378" evidence="1">
    <location>
        <begin position="23"/>
        <end position="355"/>
    </location>
</feature>
<dbReference type="PANTHER" id="PTHR19143">
    <property type="entry name" value="FIBRINOGEN/TENASCIN/ANGIOPOEITIN"/>
    <property type="match status" value="1"/>
</dbReference>
<reference evidence="4" key="1">
    <citation type="submission" date="2025-08" db="UniProtKB">
        <authorList>
            <consortium name="RefSeq"/>
        </authorList>
    </citation>
    <scope>IDENTIFICATION</scope>
    <source>
        <strain evidence="4">15112-1751.03</strain>
        <tissue evidence="4">Whole Adult</tissue>
    </source>
</reference>
<evidence type="ECO:0000259" key="2">
    <source>
        <dbReference type="PROSITE" id="PS51406"/>
    </source>
</evidence>
<evidence type="ECO:0000256" key="1">
    <source>
        <dbReference type="SAM" id="SignalP"/>
    </source>
</evidence>
<dbReference type="InterPro" id="IPR002181">
    <property type="entry name" value="Fibrinogen_a/b/g_C_dom"/>
</dbReference>
<dbReference type="PROSITE" id="PS51406">
    <property type="entry name" value="FIBRINOGEN_C_2"/>
    <property type="match status" value="1"/>
</dbReference>
<dbReference type="GO" id="GO:0005615">
    <property type="term" value="C:extracellular space"/>
    <property type="evidence" value="ECO:0007669"/>
    <property type="project" value="TreeGrafter"/>
</dbReference>
<dbReference type="RefSeq" id="XP_034105319.1">
    <property type="nucleotide sequence ID" value="XM_034249428.2"/>
</dbReference>
<dbReference type="Proteomes" id="UP000515160">
    <property type="component" value="Chromosome 3"/>
</dbReference>
<dbReference type="SUPFAM" id="SSF56496">
    <property type="entry name" value="Fibrinogen C-terminal domain-like"/>
    <property type="match status" value="1"/>
</dbReference>
<evidence type="ECO:0000313" key="4">
    <source>
        <dbReference type="RefSeq" id="XP_034105319.1"/>
    </source>
</evidence>
<dbReference type="InterPro" id="IPR014716">
    <property type="entry name" value="Fibrinogen_a/b/g_C_1"/>
</dbReference>
<organism evidence="3 4">
    <name type="scientific">Drosophila albomicans</name>
    <name type="common">Fruit fly</name>
    <dbReference type="NCBI Taxonomy" id="7291"/>
    <lineage>
        <taxon>Eukaryota</taxon>
        <taxon>Metazoa</taxon>
        <taxon>Ecdysozoa</taxon>
        <taxon>Arthropoda</taxon>
        <taxon>Hexapoda</taxon>
        <taxon>Insecta</taxon>
        <taxon>Pterygota</taxon>
        <taxon>Neoptera</taxon>
        <taxon>Endopterygota</taxon>
        <taxon>Diptera</taxon>
        <taxon>Brachycera</taxon>
        <taxon>Muscomorpha</taxon>
        <taxon>Ephydroidea</taxon>
        <taxon>Drosophilidae</taxon>
        <taxon>Drosophila</taxon>
    </lineage>
</organism>
<accession>A0A6P8WSY1</accession>
<dbReference type="GeneID" id="117568639"/>
<keyword evidence="1" id="KW-0732">Signal</keyword>
<keyword evidence="3" id="KW-1185">Reference proteome</keyword>